<dbReference type="InterPro" id="IPR021734">
    <property type="entry name" value="DUF3303"/>
</dbReference>
<name>A0AAE9LS54_9GAMM</name>
<accession>A0AAE9LS54</accession>
<organism evidence="1 2">
    <name type="scientific">Acinetobacter tibetensis</name>
    <dbReference type="NCBI Taxonomy" id="2943497"/>
    <lineage>
        <taxon>Bacteria</taxon>
        <taxon>Pseudomonadati</taxon>
        <taxon>Pseudomonadota</taxon>
        <taxon>Gammaproteobacteria</taxon>
        <taxon>Moraxellales</taxon>
        <taxon>Moraxellaceae</taxon>
        <taxon>Acinetobacter</taxon>
    </lineage>
</organism>
<protein>
    <submittedName>
        <fullName evidence="1">DUF3303 domain-containing protein</fullName>
    </submittedName>
</protein>
<dbReference type="AlphaFoldDB" id="A0AAE9LS54"/>
<evidence type="ECO:0000313" key="1">
    <source>
        <dbReference type="EMBL" id="USE83774.1"/>
    </source>
</evidence>
<reference evidence="1" key="1">
    <citation type="submission" date="2022-06" db="EMBL/GenBank/DDBJ databases">
        <title>Isolation, identification and characterization of iprodione-degrading strains in Lhasa, Tibet.</title>
        <authorList>
            <person name="Pan H."/>
        </authorList>
    </citation>
    <scope>NUCLEOTIDE SEQUENCE</scope>
    <source>
        <strain evidence="1">Y-23</strain>
    </source>
</reference>
<dbReference type="EMBL" id="CP098732">
    <property type="protein sequence ID" value="USE83774.1"/>
    <property type="molecule type" value="Genomic_DNA"/>
</dbReference>
<dbReference type="KEGG" id="atz:M5E07_02715"/>
<dbReference type="RefSeq" id="WP_116761336.1">
    <property type="nucleotide sequence ID" value="NZ_CP098732.1"/>
</dbReference>
<sequence length="97" mass="10829">MLFIATYTVRSENRNAAMERFLQSGGKVPVGIKMLGRWHTVAQLSGFAVIEADDAELIQQWVMEWNDILSMELFPALTDEQVGPLMFAALAKKEVVG</sequence>
<evidence type="ECO:0000313" key="2">
    <source>
        <dbReference type="Proteomes" id="UP001056716"/>
    </source>
</evidence>
<proteinExistence type="predicted"/>
<keyword evidence="2" id="KW-1185">Reference proteome</keyword>
<dbReference type="Proteomes" id="UP001056716">
    <property type="component" value="Chromosome"/>
</dbReference>
<dbReference type="Pfam" id="PF11746">
    <property type="entry name" value="DUF3303"/>
    <property type="match status" value="1"/>
</dbReference>
<gene>
    <name evidence="1" type="ORF">M5E07_02715</name>
</gene>